<name>A0ABY8TNI0_TETOB</name>
<proteinExistence type="predicted"/>
<dbReference type="EMBL" id="CP126209">
    <property type="protein sequence ID" value="WIA09932.1"/>
    <property type="molecule type" value="Genomic_DNA"/>
</dbReference>
<protein>
    <recommendedName>
        <fullName evidence="3">Amine oxidase domain-containing protein</fullName>
    </recommendedName>
</protein>
<evidence type="ECO:0000313" key="2">
    <source>
        <dbReference type="Proteomes" id="UP001244341"/>
    </source>
</evidence>
<reference evidence="1 2" key="1">
    <citation type="submission" date="2023-05" db="EMBL/GenBank/DDBJ databases">
        <title>A 100% complete, gapless, phased diploid assembly of the Scenedesmus obliquus UTEX 3031 genome.</title>
        <authorList>
            <person name="Biondi T.C."/>
            <person name="Hanschen E.R."/>
            <person name="Kwon T."/>
            <person name="Eng W."/>
            <person name="Kruse C.P.S."/>
            <person name="Koehler S.I."/>
            <person name="Kunde Y."/>
            <person name="Gleasner C.D."/>
            <person name="You Mak K.T."/>
            <person name="Polle J."/>
            <person name="Hovde B.T."/>
            <person name="Starkenburg S.R."/>
        </authorList>
    </citation>
    <scope>NUCLEOTIDE SEQUENCE [LARGE SCALE GENOMIC DNA]</scope>
    <source>
        <strain evidence="1 2">DOE0152z</strain>
    </source>
</reference>
<accession>A0ABY8TNI0</accession>
<dbReference type="SUPFAM" id="SSF51905">
    <property type="entry name" value="FAD/NAD(P)-binding domain"/>
    <property type="match status" value="1"/>
</dbReference>
<organism evidence="1 2">
    <name type="scientific">Tetradesmus obliquus</name>
    <name type="common">Green alga</name>
    <name type="synonym">Acutodesmus obliquus</name>
    <dbReference type="NCBI Taxonomy" id="3088"/>
    <lineage>
        <taxon>Eukaryota</taxon>
        <taxon>Viridiplantae</taxon>
        <taxon>Chlorophyta</taxon>
        <taxon>core chlorophytes</taxon>
        <taxon>Chlorophyceae</taxon>
        <taxon>CS clade</taxon>
        <taxon>Sphaeropleales</taxon>
        <taxon>Scenedesmaceae</taxon>
        <taxon>Tetradesmus</taxon>
    </lineage>
</organism>
<gene>
    <name evidence="1" type="ORF">OEZ85_010145</name>
</gene>
<sequence>MFSAYMLRELGSGVCVVERKTVWGGKLQSLSAGNSTDTDSPDNAGIGTAGLWIHGEQTDVRCLANQLNVTLEESHDDTLINTRGQWTCGGAEGLLTTQNGSYTAPAFNLTDMDGDTDDLQDRMWEFLLGMKATNPLTGATPSPHPAKSCASYRSMGHYINTTLGLEAYAFLIADMPEPGNLQFPVDVCAWIQSEIDERTIRSKITTQFIAHGANRNSSYQFVATGPGGVSGRVFIAEHLIFASGPLDVRKLGGNVGRRLAAAPEAASIRPVEVAVYDAFYPQRFWEDYMVHRYGNMPVRTDANCLVFSEFPGHTYFQVKNATRPVYATDLRCIAFWRQLHAASGMPGIRNYVQSSLQGLFPLQEVPALYLDTFVVHAVGWHLMDYGASQRNVSIASIYSWAASPLGDHANLCLAGEAYYGISYGWTAGAWRTAAHCIKQRFAGVLSGAALAAVEYVSSGCNGRARFPNEIVLPRNASTPGLNPATGKVLPTVE</sequence>
<dbReference type="Proteomes" id="UP001244341">
    <property type="component" value="Chromosome 2b"/>
</dbReference>
<keyword evidence="2" id="KW-1185">Reference proteome</keyword>
<dbReference type="InterPro" id="IPR036188">
    <property type="entry name" value="FAD/NAD-bd_sf"/>
</dbReference>
<evidence type="ECO:0008006" key="3">
    <source>
        <dbReference type="Google" id="ProtNLM"/>
    </source>
</evidence>
<evidence type="ECO:0000313" key="1">
    <source>
        <dbReference type="EMBL" id="WIA09932.1"/>
    </source>
</evidence>